<dbReference type="SUPFAM" id="SSF143081">
    <property type="entry name" value="BB1717-like"/>
    <property type="match status" value="1"/>
</dbReference>
<dbReference type="GO" id="GO:0016829">
    <property type="term" value="F:lyase activity"/>
    <property type="evidence" value="ECO:0007669"/>
    <property type="project" value="UniProtKB-KW"/>
</dbReference>
<comment type="similarity">
    <text evidence="1 8">Belongs to the SOS response-associated peptidase family.</text>
</comment>
<dbReference type="InterPro" id="IPR036590">
    <property type="entry name" value="SRAP-like"/>
</dbReference>
<organism evidence="9 10">
    <name type="scientific">Geopseudomonas sagittaria</name>
    <dbReference type="NCBI Taxonomy" id="1135990"/>
    <lineage>
        <taxon>Bacteria</taxon>
        <taxon>Pseudomonadati</taxon>
        <taxon>Pseudomonadota</taxon>
        <taxon>Gammaproteobacteria</taxon>
        <taxon>Pseudomonadales</taxon>
        <taxon>Pseudomonadaceae</taxon>
        <taxon>Geopseudomonas</taxon>
    </lineage>
</organism>
<dbReference type="GO" id="GO:0106300">
    <property type="term" value="P:protein-DNA covalent cross-linking repair"/>
    <property type="evidence" value="ECO:0007669"/>
    <property type="project" value="InterPro"/>
</dbReference>
<evidence type="ECO:0000256" key="7">
    <source>
        <dbReference type="ARBA" id="ARBA00023239"/>
    </source>
</evidence>
<evidence type="ECO:0000256" key="6">
    <source>
        <dbReference type="ARBA" id="ARBA00023125"/>
    </source>
</evidence>
<accession>A0A1I5Q070</accession>
<dbReference type="AlphaFoldDB" id="A0A1I5Q070"/>
<keyword evidence="10" id="KW-1185">Reference proteome</keyword>
<keyword evidence="6" id="KW-0238">DNA-binding</keyword>
<dbReference type="GO" id="GO:0006508">
    <property type="term" value="P:proteolysis"/>
    <property type="evidence" value="ECO:0007669"/>
    <property type="project" value="UniProtKB-KW"/>
</dbReference>
<keyword evidence="3" id="KW-0227">DNA damage</keyword>
<dbReference type="Pfam" id="PF02586">
    <property type="entry name" value="SRAP"/>
    <property type="match status" value="1"/>
</dbReference>
<evidence type="ECO:0000256" key="8">
    <source>
        <dbReference type="RuleBase" id="RU364100"/>
    </source>
</evidence>
<keyword evidence="2 8" id="KW-0645">Protease</keyword>
<dbReference type="Gene3D" id="3.90.1680.10">
    <property type="entry name" value="SOS response associated peptidase-like"/>
    <property type="match status" value="1"/>
</dbReference>
<dbReference type="PANTHER" id="PTHR13604">
    <property type="entry name" value="DC12-RELATED"/>
    <property type="match status" value="1"/>
</dbReference>
<keyword evidence="7" id="KW-0456">Lyase</keyword>
<evidence type="ECO:0000313" key="10">
    <source>
        <dbReference type="Proteomes" id="UP000243084"/>
    </source>
</evidence>
<evidence type="ECO:0000256" key="5">
    <source>
        <dbReference type="ARBA" id="ARBA00023124"/>
    </source>
</evidence>
<evidence type="ECO:0000256" key="1">
    <source>
        <dbReference type="ARBA" id="ARBA00008136"/>
    </source>
</evidence>
<dbReference type="OrthoDB" id="6192129at2"/>
<evidence type="ECO:0000256" key="4">
    <source>
        <dbReference type="ARBA" id="ARBA00022801"/>
    </source>
</evidence>
<dbReference type="Proteomes" id="UP000243084">
    <property type="component" value="Unassembled WGS sequence"/>
</dbReference>
<dbReference type="InterPro" id="IPR003738">
    <property type="entry name" value="SRAP"/>
</dbReference>
<keyword evidence="4 8" id="KW-0378">Hydrolase</keyword>
<dbReference type="EMBL" id="FOXM01000002">
    <property type="protein sequence ID" value="SFP39723.1"/>
    <property type="molecule type" value="Genomic_DNA"/>
</dbReference>
<dbReference type="GO" id="GO:0003697">
    <property type="term" value="F:single-stranded DNA binding"/>
    <property type="evidence" value="ECO:0007669"/>
    <property type="project" value="InterPro"/>
</dbReference>
<name>A0A1I5Q070_9GAMM</name>
<proteinExistence type="inferred from homology"/>
<evidence type="ECO:0000256" key="3">
    <source>
        <dbReference type="ARBA" id="ARBA00022763"/>
    </source>
</evidence>
<evidence type="ECO:0000313" key="9">
    <source>
        <dbReference type="EMBL" id="SFP39723.1"/>
    </source>
</evidence>
<dbReference type="GO" id="GO:0008233">
    <property type="term" value="F:peptidase activity"/>
    <property type="evidence" value="ECO:0007669"/>
    <property type="project" value="UniProtKB-KW"/>
</dbReference>
<sequence length="231" mass="25707">MCGRFVQSLTAVEYLEALRIEVPVLGGFNPDPIGRYNVAPRTRVLLMHQEEEGLRLESVPWGYAPSWAKGPRPPAINARVEKVASGPFWREAWKAARALVPADGWYEWKPAPGTKHKQPYYFRLRSGAPLFFPAIGHLPRDGREIQEGDGFATITMDSYGGMAEIHDRRPLVLAPEEARTWLDPHLSPEEAEEILHLGMPVEEFEWFAVGVDVGNVKNEGPGLISPSDGSA</sequence>
<keyword evidence="5" id="KW-0190">Covalent protein-DNA linkage</keyword>
<reference evidence="10" key="1">
    <citation type="submission" date="2016-10" db="EMBL/GenBank/DDBJ databases">
        <authorList>
            <person name="Varghese N."/>
            <person name="Submissions S."/>
        </authorList>
    </citation>
    <scope>NUCLEOTIDE SEQUENCE [LARGE SCALE GENOMIC DNA]</scope>
    <source>
        <strain evidence="10">JCM 18195</strain>
    </source>
</reference>
<dbReference type="RefSeq" id="WP_092428146.1">
    <property type="nucleotide sequence ID" value="NZ_FOXM01000002.1"/>
</dbReference>
<dbReference type="EC" id="3.4.-.-" evidence="8"/>
<dbReference type="PANTHER" id="PTHR13604:SF0">
    <property type="entry name" value="ABASIC SITE PROCESSING PROTEIN HMCES"/>
    <property type="match status" value="1"/>
</dbReference>
<evidence type="ECO:0000256" key="2">
    <source>
        <dbReference type="ARBA" id="ARBA00022670"/>
    </source>
</evidence>
<gene>
    <name evidence="9" type="ORF">SAMN05216229_102130</name>
</gene>
<protein>
    <recommendedName>
        <fullName evidence="8">Abasic site processing protein</fullName>
        <ecNumber evidence="8">3.4.-.-</ecNumber>
    </recommendedName>
</protein>